<comment type="caution">
    <text evidence="2">The sequence shown here is derived from an EMBL/GenBank/DDBJ whole genome shotgun (WGS) entry which is preliminary data.</text>
</comment>
<organism evidence="2 3">
    <name type="scientific">Rotaria sordida</name>
    <dbReference type="NCBI Taxonomy" id="392033"/>
    <lineage>
        <taxon>Eukaryota</taxon>
        <taxon>Metazoa</taxon>
        <taxon>Spiralia</taxon>
        <taxon>Gnathifera</taxon>
        <taxon>Rotifera</taxon>
        <taxon>Eurotatoria</taxon>
        <taxon>Bdelloidea</taxon>
        <taxon>Philodinida</taxon>
        <taxon>Philodinidae</taxon>
        <taxon>Rotaria</taxon>
    </lineage>
</organism>
<feature type="transmembrane region" description="Helical" evidence="1">
    <location>
        <begin position="31"/>
        <end position="55"/>
    </location>
</feature>
<evidence type="ECO:0000313" key="2">
    <source>
        <dbReference type="EMBL" id="CAF1301773.1"/>
    </source>
</evidence>
<dbReference type="AlphaFoldDB" id="A0A815E3X1"/>
<dbReference type="EMBL" id="CAJNOT010002279">
    <property type="protein sequence ID" value="CAF1301773.1"/>
    <property type="molecule type" value="Genomic_DNA"/>
</dbReference>
<feature type="transmembrane region" description="Helical" evidence="1">
    <location>
        <begin position="70"/>
        <end position="90"/>
    </location>
</feature>
<keyword evidence="1" id="KW-1133">Transmembrane helix</keyword>
<feature type="transmembrane region" description="Helical" evidence="1">
    <location>
        <begin position="102"/>
        <end position="124"/>
    </location>
</feature>
<name>A0A815E3X1_9BILA</name>
<accession>A0A815E3X1</accession>
<evidence type="ECO:0000256" key="1">
    <source>
        <dbReference type="SAM" id="Phobius"/>
    </source>
</evidence>
<protein>
    <submittedName>
        <fullName evidence="2">Uncharacterized protein</fullName>
    </submittedName>
</protein>
<dbReference type="Proteomes" id="UP000663864">
    <property type="component" value="Unassembled WGS sequence"/>
</dbReference>
<keyword evidence="1" id="KW-0812">Transmembrane</keyword>
<feature type="transmembrane region" description="Helical" evidence="1">
    <location>
        <begin position="136"/>
        <end position="158"/>
    </location>
</feature>
<reference evidence="2" key="1">
    <citation type="submission" date="2021-02" db="EMBL/GenBank/DDBJ databases">
        <authorList>
            <person name="Nowell W R."/>
        </authorList>
    </citation>
    <scope>NUCLEOTIDE SEQUENCE</scope>
</reference>
<keyword evidence="1" id="KW-0472">Membrane</keyword>
<proteinExistence type="predicted"/>
<evidence type="ECO:0000313" key="3">
    <source>
        <dbReference type="Proteomes" id="UP000663864"/>
    </source>
</evidence>
<sequence>MSSTTETISLTNEKENTEQVSIKKLFRIRKYLLILVIIQWILCFINLVMFIYSVITENEDNISNRIKSSIPLFILTFYYTFGLLVIYKYYRIGILIFASVGDLLFIGTSLFIVGFFYLMIMISLEYNSMSTVFELFLFFAVIFGIFAGIVILTLKLAFNLAQLIKINGYTSV</sequence>
<gene>
    <name evidence="2" type="ORF">ZHD862_LOCUS28004</name>
</gene>